<evidence type="ECO:0000259" key="3">
    <source>
        <dbReference type="Pfam" id="PF01765"/>
    </source>
</evidence>
<dbReference type="STRING" id="37692.ATP_00235"/>
<dbReference type="Proteomes" id="UP000002020">
    <property type="component" value="Chromosome"/>
</dbReference>
<dbReference type="PANTHER" id="PTHR20982:SF3">
    <property type="entry name" value="MITOCHONDRIAL RIBOSOME RECYCLING FACTOR PSEUDO 1"/>
    <property type="match status" value="1"/>
</dbReference>
<dbReference type="GO" id="GO:0043023">
    <property type="term" value="F:ribosomal large subunit binding"/>
    <property type="evidence" value="ECO:0007669"/>
    <property type="project" value="TreeGrafter"/>
</dbReference>
<organism evidence="5">
    <name type="scientific">Phytoplasma mali (strain AT)</name>
    <dbReference type="NCBI Taxonomy" id="482235"/>
    <lineage>
        <taxon>Bacteria</taxon>
        <taxon>Bacillati</taxon>
        <taxon>Mycoplasmatota</taxon>
        <taxon>Mollicutes</taxon>
        <taxon>Acholeplasmatales</taxon>
        <taxon>Acholeplasmataceae</taxon>
        <taxon>Candidatus Phytoplasma</taxon>
        <taxon>16SrX (Apple proliferation group)</taxon>
    </lineage>
</organism>
<gene>
    <name evidence="4" type="primary">frr</name>
    <name evidence="4" type="ordered locus">ATP_00235</name>
</gene>
<keyword evidence="2" id="KW-0648">Protein biosynthesis</keyword>
<protein>
    <submittedName>
        <fullName evidence="4">Ribosome recycling factor</fullName>
    </submittedName>
</protein>
<evidence type="ECO:0000313" key="4">
    <source>
        <dbReference type="EMBL" id="CAP18422.1"/>
    </source>
</evidence>
<dbReference type="InterPro" id="IPR002661">
    <property type="entry name" value="Ribosome_recyc_fac"/>
</dbReference>
<dbReference type="KEGG" id="pml:ATP_00235"/>
<dbReference type="HOGENOM" id="CLU_073981_2_1_14"/>
<evidence type="ECO:0000256" key="2">
    <source>
        <dbReference type="ARBA" id="ARBA00022917"/>
    </source>
</evidence>
<comment type="similarity">
    <text evidence="1">Belongs to the RRF family.</text>
</comment>
<dbReference type="InterPro" id="IPR023584">
    <property type="entry name" value="Ribosome_recyc_fac_dom"/>
</dbReference>
<dbReference type="Gene3D" id="3.30.1360.40">
    <property type="match status" value="1"/>
</dbReference>
<dbReference type="GO" id="GO:0006412">
    <property type="term" value="P:translation"/>
    <property type="evidence" value="ECO:0007669"/>
    <property type="project" value="UniProtKB-KW"/>
</dbReference>
<dbReference type="AlphaFoldDB" id="B3QZN5"/>
<accession>B3QZN5</accession>
<proteinExistence type="inferred from homology"/>
<dbReference type="Gene3D" id="1.10.132.20">
    <property type="entry name" value="Ribosome-recycling factor"/>
    <property type="match status" value="1"/>
</dbReference>
<dbReference type="FunFam" id="3.30.1360.40:FF:000001">
    <property type="entry name" value="Ribosome-recycling factor"/>
    <property type="match status" value="1"/>
</dbReference>
<dbReference type="Pfam" id="PF01765">
    <property type="entry name" value="RRF"/>
    <property type="match status" value="1"/>
</dbReference>
<sequence>MQEQMNEILTNVENKMQKSSIEMLKELSSIRTDISNPNVLDKININYYGENISLKQLSSISVVEGNQLNIKPYDIKITDQIKKAILASDLGINPEVVNNSLIKLIFPPLTEERRKSLIKQVEKISENVKVVIRNIRREGNNKIKTMILTKDLELLFLKKNQILTDKYIELIEKQTNDKKKELLKI</sequence>
<name>B3QZN5_PHYMT</name>
<evidence type="ECO:0000256" key="1">
    <source>
        <dbReference type="ARBA" id="ARBA00005912"/>
    </source>
</evidence>
<dbReference type="InterPro" id="IPR036191">
    <property type="entry name" value="RRF_sf"/>
</dbReference>
<keyword evidence="5" id="KW-1185">Reference proteome</keyword>
<dbReference type="PANTHER" id="PTHR20982">
    <property type="entry name" value="RIBOSOME RECYCLING FACTOR"/>
    <property type="match status" value="1"/>
</dbReference>
<reference evidence="4 5" key="1">
    <citation type="journal article" date="2008" name="BMC Genomics">
        <title>The linear chromosome of the plant-pathogenic mycoplasma 'Candidatus Phytoplasma mali'.</title>
        <authorList>
            <person name="Kube M."/>
            <person name="Schneider B."/>
            <person name="Kuhl H."/>
            <person name="Dandekar T."/>
            <person name="Heitmann K."/>
            <person name="Migdoll A.M."/>
            <person name="Reinhardt R."/>
            <person name="Seemueller E."/>
        </authorList>
    </citation>
    <scope>NUCLEOTIDE SEQUENCE [LARGE SCALE GENOMIC DNA]</scope>
    <source>
        <strain evidence="4 5">AT</strain>
    </source>
</reference>
<dbReference type="eggNOG" id="COG0233">
    <property type="taxonomic scope" value="Bacteria"/>
</dbReference>
<feature type="domain" description="Ribosome recycling factor" evidence="3">
    <location>
        <begin position="25"/>
        <end position="183"/>
    </location>
</feature>
<evidence type="ECO:0000313" key="5">
    <source>
        <dbReference type="Proteomes" id="UP000002020"/>
    </source>
</evidence>
<dbReference type="EMBL" id="CU469464">
    <property type="protein sequence ID" value="CAP18422.1"/>
    <property type="molecule type" value="Genomic_DNA"/>
</dbReference>
<dbReference type="SUPFAM" id="SSF55194">
    <property type="entry name" value="Ribosome recycling factor, RRF"/>
    <property type="match status" value="1"/>
</dbReference>